<dbReference type="OrthoDB" id="1263307at2759"/>
<dbReference type="EMBL" id="ML993593">
    <property type="protein sequence ID" value="KAF2167531.1"/>
    <property type="molecule type" value="Genomic_DNA"/>
</dbReference>
<dbReference type="InterPro" id="IPR052897">
    <property type="entry name" value="Sec-Metab_Biosynth_Hydrolase"/>
</dbReference>
<keyword evidence="4" id="KW-1185">Reference proteome</keyword>
<dbReference type="Gene3D" id="3.40.50.1820">
    <property type="entry name" value="alpha/beta hydrolase"/>
    <property type="match status" value="1"/>
</dbReference>
<dbReference type="PANTHER" id="PTHR37017">
    <property type="entry name" value="AB HYDROLASE-1 DOMAIN-CONTAINING PROTEIN-RELATED"/>
    <property type="match status" value="1"/>
</dbReference>
<sequence length="273" mass="29497">MAKPTIVAVPGTWHVPAHFSHVTKELETAGYTVIGVDLPGNSTEYIDNRLANMQDDVDAVRAAILEQLETNNVLLVTHSYSSIVGSAALTDLSPPARSAASLATSVVSLIIISGFICPVGISMVEMMGGKLAPQYLISDDGESTLPFAGPGAVHILYNDLDHNEAAKAIHLLRPQSYACTTSPIPDQVAAMKGIPLSYLLCSEDNALPWERQIGTIQGFREKGIEILYTQVSRSGHSPFLRFPRETARFVRLVAGEEVETGFEDLRADRARPV</sequence>
<proteinExistence type="predicted"/>
<dbReference type="InterPro" id="IPR029058">
    <property type="entry name" value="AB_hydrolase_fold"/>
</dbReference>
<gene>
    <name evidence="3" type="ORF">M409DRAFT_22338</name>
</gene>
<dbReference type="Pfam" id="PF12697">
    <property type="entry name" value="Abhydrolase_6"/>
    <property type="match status" value="1"/>
</dbReference>
<evidence type="ECO:0000259" key="2">
    <source>
        <dbReference type="Pfam" id="PF12697"/>
    </source>
</evidence>
<accession>A0A6A6CKG4</accession>
<keyword evidence="1" id="KW-0812">Transmembrane</keyword>
<dbReference type="SUPFAM" id="SSF53474">
    <property type="entry name" value="alpha/beta-Hydrolases"/>
    <property type="match status" value="1"/>
</dbReference>
<dbReference type="RefSeq" id="XP_033668420.1">
    <property type="nucleotide sequence ID" value="XM_033806290.1"/>
</dbReference>
<name>A0A6A6CKG4_ZASCE</name>
<dbReference type="InterPro" id="IPR000073">
    <property type="entry name" value="AB_hydrolase_1"/>
</dbReference>
<keyword evidence="1" id="KW-0472">Membrane</keyword>
<organism evidence="3 4">
    <name type="scientific">Zasmidium cellare ATCC 36951</name>
    <dbReference type="NCBI Taxonomy" id="1080233"/>
    <lineage>
        <taxon>Eukaryota</taxon>
        <taxon>Fungi</taxon>
        <taxon>Dikarya</taxon>
        <taxon>Ascomycota</taxon>
        <taxon>Pezizomycotina</taxon>
        <taxon>Dothideomycetes</taxon>
        <taxon>Dothideomycetidae</taxon>
        <taxon>Mycosphaerellales</taxon>
        <taxon>Mycosphaerellaceae</taxon>
        <taxon>Zasmidium</taxon>
    </lineage>
</organism>
<dbReference type="AlphaFoldDB" id="A0A6A6CKG4"/>
<dbReference type="GeneID" id="54559562"/>
<protein>
    <recommendedName>
        <fullName evidence="2">AB hydrolase-1 domain-containing protein</fullName>
    </recommendedName>
</protein>
<feature type="domain" description="AB hydrolase-1" evidence="2">
    <location>
        <begin position="6"/>
        <end position="248"/>
    </location>
</feature>
<feature type="transmembrane region" description="Helical" evidence="1">
    <location>
        <begin position="99"/>
        <end position="121"/>
    </location>
</feature>
<evidence type="ECO:0000313" key="4">
    <source>
        <dbReference type="Proteomes" id="UP000799537"/>
    </source>
</evidence>
<dbReference type="Proteomes" id="UP000799537">
    <property type="component" value="Unassembled WGS sequence"/>
</dbReference>
<keyword evidence="1" id="KW-1133">Transmembrane helix</keyword>
<dbReference type="PANTHER" id="PTHR37017:SF11">
    <property type="entry name" value="ESTERASE_LIPASE_THIOESTERASE DOMAIN-CONTAINING PROTEIN"/>
    <property type="match status" value="1"/>
</dbReference>
<evidence type="ECO:0000256" key="1">
    <source>
        <dbReference type="SAM" id="Phobius"/>
    </source>
</evidence>
<evidence type="ECO:0000313" key="3">
    <source>
        <dbReference type="EMBL" id="KAF2167531.1"/>
    </source>
</evidence>
<reference evidence="3" key="1">
    <citation type="journal article" date="2020" name="Stud. Mycol.">
        <title>101 Dothideomycetes genomes: a test case for predicting lifestyles and emergence of pathogens.</title>
        <authorList>
            <person name="Haridas S."/>
            <person name="Albert R."/>
            <person name="Binder M."/>
            <person name="Bloem J."/>
            <person name="Labutti K."/>
            <person name="Salamov A."/>
            <person name="Andreopoulos B."/>
            <person name="Baker S."/>
            <person name="Barry K."/>
            <person name="Bills G."/>
            <person name="Bluhm B."/>
            <person name="Cannon C."/>
            <person name="Castanera R."/>
            <person name="Culley D."/>
            <person name="Daum C."/>
            <person name="Ezra D."/>
            <person name="Gonzalez J."/>
            <person name="Henrissat B."/>
            <person name="Kuo A."/>
            <person name="Liang C."/>
            <person name="Lipzen A."/>
            <person name="Lutzoni F."/>
            <person name="Magnuson J."/>
            <person name="Mondo S."/>
            <person name="Nolan M."/>
            <person name="Ohm R."/>
            <person name="Pangilinan J."/>
            <person name="Park H.-J."/>
            <person name="Ramirez L."/>
            <person name="Alfaro M."/>
            <person name="Sun H."/>
            <person name="Tritt A."/>
            <person name="Yoshinaga Y."/>
            <person name="Zwiers L.-H."/>
            <person name="Turgeon B."/>
            <person name="Goodwin S."/>
            <person name="Spatafora J."/>
            <person name="Crous P."/>
            <person name="Grigoriev I."/>
        </authorList>
    </citation>
    <scope>NUCLEOTIDE SEQUENCE</scope>
    <source>
        <strain evidence="3">ATCC 36951</strain>
    </source>
</reference>